<comment type="caution">
    <text evidence="1">The sequence shown here is derived from an EMBL/GenBank/DDBJ whole genome shotgun (WGS) entry which is preliminary data.</text>
</comment>
<dbReference type="Gene3D" id="3.40.50.300">
    <property type="entry name" value="P-loop containing nucleotide triphosphate hydrolases"/>
    <property type="match status" value="1"/>
</dbReference>
<protein>
    <submittedName>
        <fullName evidence="1">Uncharacterized protein</fullName>
    </submittedName>
</protein>
<dbReference type="SUPFAM" id="SSF52540">
    <property type="entry name" value="P-loop containing nucleoside triphosphate hydrolases"/>
    <property type="match status" value="1"/>
</dbReference>
<reference evidence="1 2" key="1">
    <citation type="journal article" date="2018" name="PLoS ONE">
        <title>The draft genome of Kipferlia bialata reveals reductive genome evolution in fornicate parasites.</title>
        <authorList>
            <person name="Tanifuji G."/>
            <person name="Takabayashi S."/>
            <person name="Kume K."/>
            <person name="Takagi M."/>
            <person name="Nakayama T."/>
            <person name="Kamikawa R."/>
            <person name="Inagaki Y."/>
            <person name="Hashimoto T."/>
        </authorList>
    </citation>
    <scope>NUCLEOTIDE SEQUENCE [LARGE SCALE GENOMIC DNA]</scope>
    <source>
        <strain evidence="1">NY0173</strain>
    </source>
</reference>
<organism evidence="1 2">
    <name type="scientific">Kipferlia bialata</name>
    <dbReference type="NCBI Taxonomy" id="797122"/>
    <lineage>
        <taxon>Eukaryota</taxon>
        <taxon>Metamonada</taxon>
        <taxon>Carpediemonas-like organisms</taxon>
        <taxon>Kipferlia</taxon>
    </lineage>
</organism>
<evidence type="ECO:0000313" key="1">
    <source>
        <dbReference type="EMBL" id="GIQ91861.1"/>
    </source>
</evidence>
<dbReference type="Proteomes" id="UP000265618">
    <property type="component" value="Unassembled WGS sequence"/>
</dbReference>
<accession>A0A9K3DAD8</accession>
<keyword evidence="2" id="KW-1185">Reference proteome</keyword>
<dbReference type="EMBL" id="BDIP01008475">
    <property type="protein sequence ID" value="GIQ91861.1"/>
    <property type="molecule type" value="Genomic_DNA"/>
</dbReference>
<sequence length="35" mass="3626">MPVIFVAGTPGVGKTKLSTQICAASELRHVNISAE</sequence>
<feature type="non-terminal residue" evidence="1">
    <location>
        <position position="1"/>
    </location>
</feature>
<dbReference type="OrthoDB" id="10251185at2759"/>
<dbReference type="InterPro" id="IPR027417">
    <property type="entry name" value="P-loop_NTPase"/>
</dbReference>
<proteinExistence type="predicted"/>
<gene>
    <name evidence="1" type="ORF">KIPB_015300</name>
</gene>
<evidence type="ECO:0000313" key="2">
    <source>
        <dbReference type="Proteomes" id="UP000265618"/>
    </source>
</evidence>
<name>A0A9K3DAD8_9EUKA</name>
<dbReference type="AlphaFoldDB" id="A0A9K3DAD8"/>